<proteinExistence type="predicted"/>
<feature type="chain" id="PRO_5045735221" evidence="2">
    <location>
        <begin position="34"/>
        <end position="345"/>
    </location>
</feature>
<organism evidence="4 5">
    <name type="scientific">Novosphingobium ovatum</name>
    <dbReference type="NCBI Taxonomy" id="1908523"/>
    <lineage>
        <taxon>Bacteria</taxon>
        <taxon>Pseudomonadati</taxon>
        <taxon>Pseudomonadota</taxon>
        <taxon>Alphaproteobacteria</taxon>
        <taxon>Sphingomonadales</taxon>
        <taxon>Sphingomonadaceae</taxon>
        <taxon>Novosphingobium</taxon>
    </lineage>
</organism>
<dbReference type="InterPro" id="IPR032466">
    <property type="entry name" value="Metal_Hydrolase"/>
</dbReference>
<keyword evidence="5" id="KW-1185">Reference proteome</keyword>
<feature type="domain" description="Amidohydrolase-related" evidence="3">
    <location>
        <begin position="43"/>
        <end position="337"/>
    </location>
</feature>
<dbReference type="SUPFAM" id="SSF51556">
    <property type="entry name" value="Metallo-dependent hydrolases"/>
    <property type="match status" value="1"/>
</dbReference>
<dbReference type="InterPro" id="IPR006680">
    <property type="entry name" value="Amidohydro-rel"/>
</dbReference>
<keyword evidence="1" id="KW-0456">Lyase</keyword>
<evidence type="ECO:0000256" key="2">
    <source>
        <dbReference type="SAM" id="SignalP"/>
    </source>
</evidence>
<dbReference type="Pfam" id="PF04909">
    <property type="entry name" value="Amidohydro_2"/>
    <property type="match status" value="1"/>
</dbReference>
<gene>
    <name evidence="4" type="ORF">GTZ99_05080</name>
</gene>
<comment type="caution">
    <text evidence="4">The sequence shown here is derived from an EMBL/GenBank/DDBJ whole genome shotgun (WGS) entry which is preliminary data.</text>
</comment>
<dbReference type="CDD" id="cd01292">
    <property type="entry name" value="metallo-dependent_hydrolases"/>
    <property type="match status" value="1"/>
</dbReference>
<evidence type="ECO:0000259" key="3">
    <source>
        <dbReference type="Pfam" id="PF04909"/>
    </source>
</evidence>
<evidence type="ECO:0000313" key="4">
    <source>
        <dbReference type="EMBL" id="NBC35926.1"/>
    </source>
</evidence>
<dbReference type="Gene3D" id="3.20.20.140">
    <property type="entry name" value="Metal-dependent hydrolases"/>
    <property type="match status" value="1"/>
</dbReference>
<sequence length="345" mass="36977">MTIRSILKGRIRRSISVSAVIVGAAALTAPALAAPAGDPPPVIDVHVHAGEFPGGGMTVCPNAAQFLASDPKGPEAPFGWSGEDCSPRLYPSAPGQYLSDVAAEMKRLNVTAVVFGKPDDVKKFMAAAPGRVIPGTGFNSVANGADPAQLKMLELAFTEGGFKVMGEIGLQYEGISPSDERAEPYFALAEKLDIPVAIHMGTGGSGRANVAMPKFRGSMGNPLLLEELLARHPKLRVWIMHAGYPMAENLLTLLQANSHVHVDIAGLVWSYPLKEVNAYIKRIVDGGFGDRIMFGTDQMMWPKLMAYSISIVQNADYLTPQQKRDILYNNAARFLRLPAAAQPAK</sequence>
<dbReference type="RefSeq" id="WP_161717212.1">
    <property type="nucleotide sequence ID" value="NZ_JAAAPO010000002.1"/>
</dbReference>
<dbReference type="InterPro" id="IPR032465">
    <property type="entry name" value="ACMSD"/>
</dbReference>
<dbReference type="EMBL" id="JAAAPO010000002">
    <property type="protein sequence ID" value="NBC35926.1"/>
    <property type="molecule type" value="Genomic_DNA"/>
</dbReference>
<evidence type="ECO:0000256" key="1">
    <source>
        <dbReference type="ARBA" id="ARBA00023239"/>
    </source>
</evidence>
<reference evidence="5" key="1">
    <citation type="submission" date="2020-01" db="EMBL/GenBank/DDBJ databases">
        <title>Sphingomonas sp. strain CSW-10.</title>
        <authorList>
            <person name="Chen W.-M."/>
        </authorList>
    </citation>
    <scope>NUCLEOTIDE SEQUENCE [LARGE SCALE GENOMIC DNA]</scope>
    <source>
        <strain evidence="5">FSY-8</strain>
    </source>
</reference>
<evidence type="ECO:0000313" key="5">
    <source>
        <dbReference type="Proteomes" id="UP000753724"/>
    </source>
</evidence>
<dbReference type="PANTHER" id="PTHR21240">
    <property type="entry name" value="2-AMINO-3-CARBOXYLMUCONATE-6-SEMIALDEHYDE DECARBOXYLASE"/>
    <property type="match status" value="1"/>
</dbReference>
<protein>
    <submittedName>
        <fullName evidence="4">Amidohydrolase family protein</fullName>
    </submittedName>
</protein>
<name>A0ABW9XBM2_9SPHN</name>
<feature type="signal peptide" evidence="2">
    <location>
        <begin position="1"/>
        <end position="33"/>
    </location>
</feature>
<accession>A0ABW9XBM2</accession>
<dbReference type="Proteomes" id="UP000753724">
    <property type="component" value="Unassembled WGS sequence"/>
</dbReference>
<keyword evidence="2" id="KW-0732">Signal</keyword>